<keyword evidence="5" id="KW-0479">Metal-binding</keyword>
<keyword evidence="11 18" id="KW-0472">Membrane</keyword>
<feature type="domain" description="Calponin-homology (CH)" evidence="23">
    <location>
        <begin position="308"/>
        <end position="414"/>
    </location>
</feature>
<evidence type="ECO:0000259" key="23">
    <source>
        <dbReference type="PROSITE" id="PS50021"/>
    </source>
</evidence>
<dbReference type="CDD" id="cd00201">
    <property type="entry name" value="WW"/>
    <property type="match status" value="1"/>
</dbReference>
<dbReference type="SUPFAM" id="SSF47473">
    <property type="entry name" value="EF-hand"/>
    <property type="match status" value="2"/>
</dbReference>
<dbReference type="SUPFAM" id="SSF57850">
    <property type="entry name" value="RING/U-box"/>
    <property type="match status" value="1"/>
</dbReference>
<dbReference type="SUPFAM" id="SSF47576">
    <property type="entry name" value="Calponin-homology domain, CH-domain"/>
    <property type="match status" value="1"/>
</dbReference>
<feature type="domain" description="ZZ-type" evidence="24">
    <location>
        <begin position="3477"/>
        <end position="3533"/>
    </location>
</feature>
<keyword evidence="6" id="KW-0677">Repeat</keyword>
<feature type="domain" description="Calponin-homology (CH)" evidence="23">
    <location>
        <begin position="189"/>
        <end position="293"/>
    </location>
</feature>
<dbReference type="InterPro" id="IPR001589">
    <property type="entry name" value="Actinin_actin-bd_CS"/>
</dbReference>
<dbReference type="Gene3D" id="1.10.238.10">
    <property type="entry name" value="EF-hand"/>
    <property type="match status" value="2"/>
</dbReference>
<dbReference type="InterPro" id="IPR011992">
    <property type="entry name" value="EF-hand-dom_pair"/>
</dbReference>
<dbReference type="CDD" id="cd02334">
    <property type="entry name" value="ZZ_dystrophin"/>
    <property type="match status" value="1"/>
</dbReference>
<feature type="region of interest" description="Disordered" evidence="21">
    <location>
        <begin position="3697"/>
        <end position="3723"/>
    </location>
</feature>
<comment type="subcellular location">
    <subcellularLocation>
        <location evidence="2">Cell membrane</location>
        <location evidence="2">Sarcolemma</location>
        <topology evidence="2">Peripheral membrane protein</topology>
        <orientation evidence="2">Cytoplasmic side</orientation>
    </subcellularLocation>
    <subcellularLocation>
        <location evidence="1 18">Cytoplasm</location>
        <location evidence="1 18">Cytoskeleton</location>
    </subcellularLocation>
    <subcellularLocation>
        <location evidence="15">Postsynaptic cell membrane</location>
    </subcellularLocation>
</comment>
<evidence type="ECO:0000256" key="21">
    <source>
        <dbReference type="SAM" id="MobiDB-lite"/>
    </source>
</evidence>
<evidence type="ECO:0000313" key="26">
    <source>
        <dbReference type="RefSeq" id="XP_072599256.1"/>
    </source>
</evidence>
<evidence type="ECO:0000256" key="2">
    <source>
        <dbReference type="ARBA" id="ARBA00004278"/>
    </source>
</evidence>
<keyword evidence="20" id="KW-0175">Coiled coil</keyword>
<evidence type="ECO:0000259" key="22">
    <source>
        <dbReference type="PROSITE" id="PS50020"/>
    </source>
</evidence>
<dbReference type="GeneID" id="112919089"/>
<organism evidence="25 26">
    <name type="scientific">Vulpes vulpes</name>
    <name type="common">Red fox</name>
    <dbReference type="NCBI Taxonomy" id="9627"/>
    <lineage>
        <taxon>Eukaryota</taxon>
        <taxon>Metazoa</taxon>
        <taxon>Chordata</taxon>
        <taxon>Craniata</taxon>
        <taxon>Vertebrata</taxon>
        <taxon>Euteleostomi</taxon>
        <taxon>Mammalia</taxon>
        <taxon>Eutheria</taxon>
        <taxon>Laurasiatheria</taxon>
        <taxon>Carnivora</taxon>
        <taxon>Caniformia</taxon>
        <taxon>Canidae</taxon>
        <taxon>Vulpes</taxon>
    </lineage>
</organism>
<evidence type="ECO:0000256" key="10">
    <source>
        <dbReference type="ARBA" id="ARBA00023018"/>
    </source>
</evidence>
<dbReference type="InterPro" id="IPR035436">
    <property type="entry name" value="Dystrophin/utrophin"/>
</dbReference>
<feature type="coiled-coil region" evidence="20">
    <location>
        <begin position="1366"/>
        <end position="1396"/>
    </location>
</feature>
<evidence type="ECO:0000256" key="18">
    <source>
        <dbReference type="PIRNR" id="PIRNR002341"/>
    </source>
</evidence>
<dbReference type="PROSITE" id="PS00019">
    <property type="entry name" value="ACTININ_1"/>
    <property type="match status" value="1"/>
</dbReference>
<name>A0ABM4Z9N9_VULVU</name>
<dbReference type="InterPro" id="IPR043145">
    <property type="entry name" value="Znf_ZZ_sf"/>
</dbReference>
<keyword evidence="13 18" id="KW-0206">Cytoskeleton</keyword>
<evidence type="ECO:0000256" key="15">
    <source>
        <dbReference type="ARBA" id="ARBA00034100"/>
    </source>
</evidence>
<evidence type="ECO:0000256" key="12">
    <source>
        <dbReference type="ARBA" id="ARBA00023203"/>
    </source>
</evidence>
<evidence type="ECO:0000256" key="5">
    <source>
        <dbReference type="ARBA" id="ARBA00022723"/>
    </source>
</evidence>
<dbReference type="Pfam" id="PF09068">
    <property type="entry name" value="EF-hand_2"/>
    <property type="match status" value="1"/>
</dbReference>
<evidence type="ECO:0000256" key="20">
    <source>
        <dbReference type="SAM" id="Coils"/>
    </source>
</evidence>
<feature type="compositionally biased region" description="Polar residues" evidence="21">
    <location>
        <begin position="3832"/>
        <end position="3842"/>
    </location>
</feature>
<dbReference type="PROSITE" id="PS50021">
    <property type="entry name" value="CH"/>
    <property type="match status" value="2"/>
</dbReference>
<dbReference type="CDD" id="cd21233">
    <property type="entry name" value="CH_DMD_rpt2"/>
    <property type="match status" value="1"/>
</dbReference>
<dbReference type="Pfam" id="PF09069">
    <property type="entry name" value="EF-hand_3"/>
    <property type="match status" value="1"/>
</dbReference>
<dbReference type="InterPro" id="IPR036872">
    <property type="entry name" value="CH_dom_sf"/>
</dbReference>
<dbReference type="PROSITE" id="PS01159">
    <property type="entry name" value="WW_DOMAIN_1"/>
    <property type="match status" value="1"/>
</dbReference>
<feature type="compositionally biased region" description="Polar residues" evidence="21">
    <location>
        <begin position="484"/>
        <end position="497"/>
    </location>
</feature>
<dbReference type="InterPro" id="IPR050774">
    <property type="entry name" value="KCMF1/Dystrophin"/>
</dbReference>
<proteinExistence type="predicted"/>
<dbReference type="Pfam" id="PF00569">
    <property type="entry name" value="ZZ"/>
    <property type="match status" value="1"/>
</dbReference>
<evidence type="ECO:0000256" key="16">
    <source>
        <dbReference type="ARBA" id="ARBA00037032"/>
    </source>
</evidence>
<dbReference type="InterPro" id="IPR015154">
    <property type="entry name" value="EF-hand_dom_typ2"/>
</dbReference>
<evidence type="ECO:0000256" key="17">
    <source>
        <dbReference type="ARBA" id="ARBA00040142"/>
    </source>
</evidence>
<dbReference type="Pfam" id="PF00435">
    <property type="entry name" value="Spectrin"/>
    <property type="match status" value="16"/>
</dbReference>
<comment type="function">
    <text evidence="16">Anchors the extracellular matrix to the cytoskeleton via F-actin. Ligand for dystroglycan. Component of the dystrophin-associated glycoprotein complex which accumulates at the neuromuscular junction (NMJ) and at a variety of synapses in the peripheral and central nervous systems and has a structural function in stabilizing the sarcolemma. Also implicated in signaling events and synaptic transmission.</text>
</comment>
<evidence type="ECO:0000256" key="8">
    <source>
        <dbReference type="ARBA" id="ARBA00022833"/>
    </source>
</evidence>
<dbReference type="SMART" id="SM00150">
    <property type="entry name" value="SPEC"/>
    <property type="match status" value="22"/>
</dbReference>
<dbReference type="PANTHER" id="PTHR12268:SF25">
    <property type="entry name" value="DYSTROPHIN"/>
    <property type="match status" value="1"/>
</dbReference>
<dbReference type="InterPro" id="IPR001715">
    <property type="entry name" value="CH_dom"/>
</dbReference>
<dbReference type="PIRSF" id="PIRSF002341">
    <property type="entry name" value="Dystrophin/utrophin"/>
    <property type="match status" value="1"/>
</dbReference>
<dbReference type="InterPro" id="IPR001202">
    <property type="entry name" value="WW_dom"/>
</dbReference>
<feature type="compositionally biased region" description="Polar residues" evidence="21">
    <location>
        <begin position="3776"/>
        <end position="3795"/>
    </location>
</feature>
<accession>A0ABM4Z9N9</accession>
<evidence type="ECO:0000313" key="25">
    <source>
        <dbReference type="Proteomes" id="UP001652641"/>
    </source>
</evidence>
<evidence type="ECO:0000256" key="6">
    <source>
        <dbReference type="ARBA" id="ARBA00022737"/>
    </source>
</evidence>
<dbReference type="Gene3D" id="1.10.418.10">
    <property type="entry name" value="Calponin-like domain"/>
    <property type="match status" value="2"/>
</dbReference>
<sequence>MTSCAAFGKRLPNCSCFCIDSAQRGKASLQVACGFIDHRVPPQLSPCRPRPLYFRVRSWERHLFPPLPARAGHFGGTPPQQPRCRGLRFPVRPPSPPPPHAALFPWPWARGAERSARTHPGSPAGYLLGRASGGPHGPTCLAKFGAWRGGRDTWRLAMAQPGGPEATREDAAGDGFADVIKSRADEREDVQKKTFTKWINAQFSKFGKQHIENLFSDLQDGRRLLDLLEGLTGQKLPKEKGSTRVHALNNVNKALRVLQKNNVDLVNIGSTDIVDGNHKLTLGLIWNIILHWQVKNVMKNIMAGLQQTNSEKILLSWVRQSTRNYPQVNVINFTTSWSDGLALNALIHSHRPDLFDWNSVVCQQSATQRLEHAFNIAKYQLGIEKLLDPEDVATTYPDKKSILMYITSLFQVLPQQVSIEAIQEVEMLPRPSKVTREEHFQLHHQMHYSQQITVSLAQGYERAPSSPKPRFKSYAYTQAAYVTTSDPTRSPLPSQRLETPEDKSFGRSLTETEVNLDSYQTALEEVLSWLLSAEDALQAQGEISNDVEEVKEQFHTHEGYMMDLTSHQGRVGNVLQLGSQLIGTGKLSEDEETEVQEQMNLLNSRWECLRVASMEKQSNLHKVLMDLQNQQLKELNDWLTKTEERTRKMEKEPLGPDIEDLKRQVQQHKVLQEDLEQEQVRVNSLTHMVVVVDESSGDHATAALEEQLKVLGDRWANICRWTEDRWVLLQDILLKWQRFTEEQCLFSAWLSEKEDAVNKIHTTGFKDQSEVLSSLQKLAVLKTDLEKKKQTMDKLCSLNQDLLSALKNTVVAQKMEAWLDSFAQRWDNLVQKLEKSSAQISQAVTTTQPSLTQTTVMETVTMVTTREHILVKHAQEELPPPPPQKKRQIIVDSEIRKRLDVDITELHSWITRSEAVLQSPEFAIYRKEGNVSDLKEKVNAIEREKAEKFRKLQDASRSAQALVEQMVNEGVNADSIKQASEQLNSRWIEFCQLLSERLNWLEYQNNIITFYNQLQQLEQMTTTAENWLKTQPTTTSEPTAIKSQLKICKDEINRLSALQPQIERLKIQSIALKEKGQGPMFLDADFVAFTNHFNQVFADVQAREKELQTIFDSLPPMRYQETMSTILTWIQQSETKLSIPQVTVTEYDIMEQRLGELQALQSSLQEQQNGLNYLSTTVKEMSKKAPLSDISRKYQSEFEEIEGRWKKLSSQLVEHCQKLEEQMAKLRKIQNHIKTLKKWITEVDVFLKEEWPALGDSEILKRQLKQCRLLVNDIQTIQPSLNSVNEGAQKMKNEAEPEFAGRLETELRELNTQWDYMCRQVYARKEALKGGLDKTVSLQKDLSEMHEWMTQAEEEYLERDFEYKTPDELQTAVEEMKRAKEEAQQKEAKVKLLTESVNSVIAQAPPAAQEALKKELDTLTTNYQWLCTRLNGKCKTLEEVWACWHELLSYLEKANKWLSEVEAKLKTTENISGGAEEIAEVLDSLENLMQHSEDNPNQIRILAQTLTDGGVMDELINEELETFNSRWRELHEEAVRRQKLLEQSIQSAQEIEKSLHLIQESLSSIDKQLAAYIADKVDAAQMPQEAQKIQSDLTSHEISLEEMKKHNQGKETAQRVLSQIDVAQKKLQDVSMKFRLFQKPANFEQRLQESKMILDEVKMHLPALETKSVEQEVVQSQLNHCVNLYKSLSEVKSEVEMVIKTGRQIVQKKQTENPKELDERVTALKLHYNELGAKVTERKQQLEKCLKLSRKMRKEMNALTEWLAATDMELTKRSAVEGMPSNLDSEVAWGKATQKEIEKQKVHLKSVTEVGEALKTVLGKKEMLVEDKLSLLNSNWIAVTSRAEEWLNLLLEYQKHMENFDQNVDYITNWIIQADALLDESEKKKPQQKEDILKRLKAEMNDMRPKVDSTRDQAANLMANRGDHCRKVVEPKISELNHRFAAISHRIKTGKASIPLKELEQFNSDIQKLLEPLEAEIQQGVNLKEEDFNKDMSEDNEGTVKELLQRGDNLQQRITDERKREEIKIKQQLLQTKHNALKDLRSQRRKKALEISHQWYQYKRQADDLLKCLDDIEKKLASLPEPRDERKIKEIDRELQKKKEELNAVRRQAEGLSEDGAAMAVEPTQIQLSKRWREIESKFAQFRRLNFAQIHTVHEESVVAMTEDMPLEISYVPSTYLTEITHVSQALSEVEELLNAPDLCAQDFEDLFKQEESLKNIKDSLQQISGRIDIIHNKKTAALHSATPAERAKLQEALSRLDFQWERVNNMYKDRQGRFDRSVEKWRRFHYDMKILNQWLTEAEQFLKKTQIPENWEHAKYKWYLKELQDGIGQRQTVVRVLNATGEEIIQQSSKTDASILQEKLGSLNLRWQEVCKQLAERKKRLEEQKNILSEFQRDVNEFVLWLEEADNVANIPLEPGNEQQLKEKLEQVKLLAEELPLRQGILKQLNETGGTVLVSAPLSPEEQDKLENKLKQTNLQWIKVSRNLPEKQEEIEAHVKDLGQLEEQLNHLLLWLSPIRNQLEIYNQPNQTGPFDIKEIEVAVQAKQPDVEGILSKGQHLYKEKPATQPAKRKLEDLSSDWKVVTQLLQELRAKQPGPAPGLTTVRAPPSQTVTLVTQPAVAKETAISKLEMPSSLLLEVPALADFNRAWTELTDWLSLLDRVIKSQRVMVGDLEDINEMIIKQKATLQDLEQRRPQLEELITAAQNLKNKTSNQEARTIITDRIERIQSQWDEVQEHLQNRRQQLNEMLKDSTQWLEAKEEAEQVLGQARAKLESWKEAPYTVDAIQKKITETKQLAKDLRQWQINVDVANDLALKLLRDYSADDTRKVHMITENINASWASIHKRLSEREAALEETHRLLQQFPLDLEKFLAWLTEAETTANVLQDATHKERLLEDSKGVRELMKQWQDLQGEIEAHTDIYHNLDENGQKVLRSLEGSDDAALLQRRLDNMNFKWSELRKKSLNIRSHLEASSDQWKRLHLSLQELLVWLQLKDDELSRQAPIGGDFPAVQKQNDVHRAFKRELKTKEPVIMSTLETVRIFLTEQPLEGLEKLYQEPRELPPEERAQNVTRLLRKQAEEVNTQWEKLNVHSADWQRKIDEALERLQELQEATDELDLKLRQAEVIKGSWQPVGDLLIDSLQDHLEKVKALRGEITPLKENVSYVNDLARQLTTLGIQLSPYNLNTLEDLNTRWKLLQVAIEDRIRQLHEAHRDFGPASQHFLSTSVQGPWERAISPNKVPYYINHETQTTCWDHPKMTELYQSLADLNNVRFSAYRTAMKLRRLQKALCLDLLSLSAACDALDQHNLKQNDQPMDILQVINCLTTIYDRLEQEHNNLVNVPLCVDMCLNWLLNVYDTGRTGRIRVLSFKTGIISLCKAHLEDKYRYLFKQVASSTGFCDQRRLGLLLHDSIQIPRQLGEVASFGGSNIEPSVRSCFQFANNKPEIEAALFLDWMRLEPQSMVWLPVLHRVAAAETAKHQAKCNICKECPIIGFRYRSLKHFNYDICQSCFFSGRVAKGHKMHYPMVEYCTPTTSGEDVRDFAKVLKNKFRTKRYFAKHPRMGYLPVQTVLEGDNMETPVTLINFWPVDSAPASSPQLSHDDTHSRIEHYASRLAEMENSNGSYLNDSISPNESIDDEHLLIQHYCQSLNQDSPLSQPRSPAQILISLESEERGELERILADLEEENRNLQAEYDRLKQQHEHKGLSPLPSPPEMMPTSPQSPRDAELIAEAKLLRQHKGRLEARMQILEDHNKQLESQLHRLRQLLEQPQAEAKVNGTTVSSPSTSLQRSDSSQPMLLRVVGSQTSESMGEEDLLSPPQDTSTGLEEVMEQLNHSFPSSRGRNTPGKPMREDTM</sequence>
<evidence type="ECO:0000256" key="7">
    <source>
        <dbReference type="ARBA" id="ARBA00022771"/>
    </source>
</evidence>
<keyword evidence="3 18" id="KW-1003">Cell membrane</keyword>
<dbReference type="Gene3D" id="3.30.60.90">
    <property type="match status" value="1"/>
</dbReference>
<keyword evidence="7 19" id="KW-0863">Zinc-finger</keyword>
<dbReference type="InterPro" id="IPR002017">
    <property type="entry name" value="Spectrin_repeat"/>
</dbReference>
<dbReference type="SMART" id="SM00033">
    <property type="entry name" value="CH"/>
    <property type="match status" value="2"/>
</dbReference>
<feature type="coiled-coil region" evidence="20">
    <location>
        <begin position="2088"/>
        <end position="2115"/>
    </location>
</feature>
<keyword evidence="12 18" id="KW-0009">Actin-binding</keyword>
<feature type="domain" description="WW" evidence="22">
    <location>
        <begin position="3224"/>
        <end position="3257"/>
    </location>
</feature>
<feature type="region of interest" description="Disordered" evidence="21">
    <location>
        <begin position="3769"/>
        <end position="3854"/>
    </location>
</feature>
<dbReference type="PROSITE" id="PS01357">
    <property type="entry name" value="ZF_ZZ_1"/>
    <property type="match status" value="1"/>
</dbReference>
<feature type="coiled-coil region" evidence="20">
    <location>
        <begin position="2672"/>
        <end position="2716"/>
    </location>
</feature>
<dbReference type="Pfam" id="PF00307">
    <property type="entry name" value="CH"/>
    <property type="match status" value="2"/>
</dbReference>
<feature type="coiled-coil region" evidence="20">
    <location>
        <begin position="3091"/>
        <end position="3125"/>
    </location>
</feature>
<dbReference type="SUPFAM" id="SSF51045">
    <property type="entry name" value="WW domain"/>
    <property type="match status" value="1"/>
</dbReference>
<dbReference type="InterPro" id="IPR015153">
    <property type="entry name" value="EF-hand_dom_typ1"/>
</dbReference>
<feature type="coiled-coil region" evidence="20">
    <location>
        <begin position="924"/>
        <end position="958"/>
    </location>
</feature>
<dbReference type="RefSeq" id="XP_072599256.1">
    <property type="nucleotide sequence ID" value="XM_072743155.1"/>
</dbReference>
<evidence type="ECO:0000256" key="13">
    <source>
        <dbReference type="ARBA" id="ARBA00023212"/>
    </source>
</evidence>
<keyword evidence="8" id="KW-0862">Zinc</keyword>
<dbReference type="InterPro" id="IPR000433">
    <property type="entry name" value="Znf_ZZ"/>
</dbReference>
<evidence type="ECO:0000256" key="19">
    <source>
        <dbReference type="PROSITE-ProRule" id="PRU00228"/>
    </source>
</evidence>
<dbReference type="PANTHER" id="PTHR12268">
    <property type="entry name" value="E3 UBIQUITIN-PROTEIN LIGASE KCMF1"/>
    <property type="match status" value="1"/>
</dbReference>
<evidence type="ECO:0000256" key="9">
    <source>
        <dbReference type="ARBA" id="ARBA00022837"/>
    </source>
</evidence>
<dbReference type="SMART" id="SM00456">
    <property type="entry name" value="WW"/>
    <property type="match status" value="1"/>
</dbReference>
<evidence type="ECO:0000256" key="14">
    <source>
        <dbReference type="ARBA" id="ARBA00023257"/>
    </source>
</evidence>
<evidence type="ECO:0000259" key="24">
    <source>
        <dbReference type="PROSITE" id="PS50135"/>
    </source>
</evidence>
<dbReference type="PROSITE" id="PS50020">
    <property type="entry name" value="WW_DOMAIN_2"/>
    <property type="match status" value="1"/>
</dbReference>
<dbReference type="Pfam" id="PF00397">
    <property type="entry name" value="WW"/>
    <property type="match status" value="1"/>
</dbReference>
<evidence type="ECO:0000256" key="11">
    <source>
        <dbReference type="ARBA" id="ARBA00023136"/>
    </source>
</evidence>
<evidence type="ECO:0000256" key="3">
    <source>
        <dbReference type="ARBA" id="ARBA00022475"/>
    </source>
</evidence>
<feature type="coiled-coil region" evidence="20">
    <location>
        <begin position="632"/>
        <end position="681"/>
    </location>
</feature>
<gene>
    <name evidence="26" type="primary">DMD</name>
</gene>
<dbReference type="PROSITE" id="PS00020">
    <property type="entry name" value="ACTININ_2"/>
    <property type="match status" value="1"/>
</dbReference>
<evidence type="ECO:0000256" key="1">
    <source>
        <dbReference type="ARBA" id="ARBA00004245"/>
    </source>
</evidence>
<keyword evidence="9" id="KW-0106">Calcium</keyword>
<dbReference type="Proteomes" id="UP001652641">
    <property type="component" value="Chromosome X"/>
</dbReference>
<keyword evidence="14 18" id="KW-0628">Postsynaptic cell membrane</keyword>
<dbReference type="CDD" id="cd16246">
    <property type="entry name" value="EFh_DMD"/>
    <property type="match status" value="1"/>
</dbReference>
<dbReference type="InterPro" id="IPR018159">
    <property type="entry name" value="Spectrin/alpha-actinin"/>
</dbReference>
<protein>
    <recommendedName>
        <fullName evidence="17">Dystrophin</fullName>
    </recommendedName>
</protein>
<dbReference type="SMART" id="SM00291">
    <property type="entry name" value="ZnF_ZZ"/>
    <property type="match status" value="1"/>
</dbReference>
<feature type="coiled-coil region" evidence="20">
    <location>
        <begin position="2365"/>
        <end position="2395"/>
    </location>
</feature>
<evidence type="ECO:0000256" key="4">
    <source>
        <dbReference type="ARBA" id="ARBA00022490"/>
    </source>
</evidence>
<feature type="region of interest" description="Disordered" evidence="21">
    <location>
        <begin position="484"/>
        <end position="506"/>
    </location>
</feature>
<dbReference type="SUPFAM" id="SSF46966">
    <property type="entry name" value="Spectrin repeat"/>
    <property type="match status" value="16"/>
</dbReference>
<dbReference type="InterPro" id="IPR036020">
    <property type="entry name" value="WW_dom_sf"/>
</dbReference>
<dbReference type="CDD" id="cd21231">
    <property type="entry name" value="CH_DMD_rpt1"/>
    <property type="match status" value="1"/>
</dbReference>
<keyword evidence="10 18" id="KW-0770">Synapse</keyword>
<dbReference type="Gene3D" id="2.20.70.10">
    <property type="match status" value="1"/>
</dbReference>
<dbReference type="Gene3D" id="1.20.58.60">
    <property type="match status" value="17"/>
</dbReference>
<reference evidence="26" key="1">
    <citation type="submission" date="2025-08" db="UniProtKB">
        <authorList>
            <consortium name="RefSeq"/>
        </authorList>
    </citation>
    <scope>IDENTIFICATION</scope>
    <source>
        <tissue evidence="26">Cell line</tissue>
    </source>
</reference>
<dbReference type="PROSITE" id="PS50135">
    <property type="entry name" value="ZF_ZZ_2"/>
    <property type="match status" value="1"/>
</dbReference>
<keyword evidence="25" id="KW-1185">Reference proteome</keyword>
<dbReference type="CDD" id="cd00176">
    <property type="entry name" value="SPEC"/>
    <property type="match status" value="12"/>
</dbReference>
<keyword evidence="4 18" id="KW-0963">Cytoplasm</keyword>